<evidence type="ECO:0000313" key="2">
    <source>
        <dbReference type="Proteomes" id="UP000019666"/>
    </source>
</evidence>
<accession>A0A017HSL1</accession>
<organism evidence="1 2">
    <name type="scientific">Rubellimicrobium mesophilum DSM 19309</name>
    <dbReference type="NCBI Taxonomy" id="442562"/>
    <lineage>
        <taxon>Bacteria</taxon>
        <taxon>Pseudomonadati</taxon>
        <taxon>Pseudomonadota</taxon>
        <taxon>Alphaproteobacteria</taxon>
        <taxon>Rhodobacterales</taxon>
        <taxon>Roseobacteraceae</taxon>
        <taxon>Rubellimicrobium</taxon>
    </lineage>
</organism>
<reference evidence="1 2" key="1">
    <citation type="submission" date="2013-02" db="EMBL/GenBank/DDBJ databases">
        <authorList>
            <person name="Fiebig A."/>
            <person name="Goeker M."/>
            <person name="Klenk H.-P.P."/>
        </authorList>
    </citation>
    <scope>NUCLEOTIDE SEQUENCE [LARGE SCALE GENOMIC DNA]</scope>
    <source>
        <strain evidence="1 2">DSM 19309</strain>
    </source>
</reference>
<dbReference type="EMBL" id="AOSK01000041">
    <property type="protein sequence ID" value="EYD76744.1"/>
    <property type="molecule type" value="Genomic_DNA"/>
</dbReference>
<comment type="caution">
    <text evidence="1">The sequence shown here is derived from an EMBL/GenBank/DDBJ whole genome shotgun (WGS) entry which is preliminary data.</text>
</comment>
<protein>
    <submittedName>
        <fullName evidence="1">Phytoene/squalene synthetase-like protein</fullName>
    </submittedName>
</protein>
<dbReference type="Gene3D" id="1.10.600.10">
    <property type="entry name" value="Farnesyl Diphosphate Synthase"/>
    <property type="match status" value="1"/>
</dbReference>
<sequence>MSLQACAEMVERSDPDRFRVAMAAPPPAREILFPLYAFNLEVARAPWRTREPMLAEMRLQWWRDVVENSAAGETPPAHEVAGPLGALLNAGRLDPAPLDALIEARRRDIEREPFAPDALRPYLEGTAGNLLWAGAGGLGEPESSRPAIIQAGYASGLATWLLALPELATHGRGLAILTPDTIHSLAQDALAALSESRRTRFGPGIPALRAASLAAAMLKAASRDPDAVLHGRLALPEGQKRLRLLWVTLRGTW</sequence>
<gene>
    <name evidence="1" type="ORF">Rumeso_01702</name>
</gene>
<dbReference type="RefSeq" id="WP_037277255.1">
    <property type="nucleotide sequence ID" value="NZ_KK088521.1"/>
</dbReference>
<dbReference type="Pfam" id="PF00494">
    <property type="entry name" value="SQS_PSY"/>
    <property type="match status" value="1"/>
</dbReference>
<dbReference type="Proteomes" id="UP000019666">
    <property type="component" value="Unassembled WGS sequence"/>
</dbReference>
<keyword evidence="2" id="KW-1185">Reference proteome</keyword>
<dbReference type="AlphaFoldDB" id="A0A017HSL1"/>
<dbReference type="OrthoDB" id="9814909at2"/>
<evidence type="ECO:0000313" key="1">
    <source>
        <dbReference type="EMBL" id="EYD76744.1"/>
    </source>
</evidence>
<proteinExistence type="predicted"/>
<dbReference type="PATRIC" id="fig|442562.3.peg.1685"/>
<dbReference type="InterPro" id="IPR008949">
    <property type="entry name" value="Isoprenoid_synthase_dom_sf"/>
</dbReference>
<name>A0A017HSL1_9RHOB</name>
<dbReference type="InterPro" id="IPR002060">
    <property type="entry name" value="Squ/phyt_synthse"/>
</dbReference>
<dbReference type="STRING" id="442562.Rumeso_01702"/>
<dbReference type="HOGENOM" id="CLU_037269_6_1_5"/>
<dbReference type="SUPFAM" id="SSF48576">
    <property type="entry name" value="Terpenoid synthases"/>
    <property type="match status" value="1"/>
</dbReference>